<dbReference type="Proteomes" id="UP001163603">
    <property type="component" value="Chromosome 11"/>
</dbReference>
<proteinExistence type="predicted"/>
<organism evidence="1 2">
    <name type="scientific">Pistacia integerrima</name>
    <dbReference type="NCBI Taxonomy" id="434235"/>
    <lineage>
        <taxon>Eukaryota</taxon>
        <taxon>Viridiplantae</taxon>
        <taxon>Streptophyta</taxon>
        <taxon>Embryophyta</taxon>
        <taxon>Tracheophyta</taxon>
        <taxon>Spermatophyta</taxon>
        <taxon>Magnoliopsida</taxon>
        <taxon>eudicotyledons</taxon>
        <taxon>Gunneridae</taxon>
        <taxon>Pentapetalae</taxon>
        <taxon>rosids</taxon>
        <taxon>malvids</taxon>
        <taxon>Sapindales</taxon>
        <taxon>Anacardiaceae</taxon>
        <taxon>Pistacia</taxon>
    </lineage>
</organism>
<accession>A0ACC0XPQ8</accession>
<sequence length="93" mass="11009">MGIVKIQVESDCFLAIDALLEDNLDNSKFGGLYYEIKQLSSCFDECMFKHVYREVNGAAHYLAKYARNVDRINMWWDCVPDFLYQTLWFDFCL</sequence>
<dbReference type="EMBL" id="CM047746">
    <property type="protein sequence ID" value="KAJ0020282.1"/>
    <property type="molecule type" value="Genomic_DNA"/>
</dbReference>
<name>A0ACC0XPQ8_9ROSI</name>
<evidence type="ECO:0000313" key="2">
    <source>
        <dbReference type="Proteomes" id="UP001163603"/>
    </source>
</evidence>
<gene>
    <name evidence="1" type="ORF">Pint_32100</name>
</gene>
<comment type="caution">
    <text evidence="1">The sequence shown here is derived from an EMBL/GenBank/DDBJ whole genome shotgun (WGS) entry which is preliminary data.</text>
</comment>
<reference evidence="2" key="1">
    <citation type="journal article" date="2023" name="G3 (Bethesda)">
        <title>Genome assembly and association tests identify interacting loci associated with vigor, precocity, and sex in interspecific pistachio rootstocks.</title>
        <authorList>
            <person name="Palmer W."/>
            <person name="Jacygrad E."/>
            <person name="Sagayaradj S."/>
            <person name="Cavanaugh K."/>
            <person name="Han R."/>
            <person name="Bertier L."/>
            <person name="Beede B."/>
            <person name="Kafkas S."/>
            <person name="Golino D."/>
            <person name="Preece J."/>
            <person name="Michelmore R."/>
        </authorList>
    </citation>
    <scope>NUCLEOTIDE SEQUENCE [LARGE SCALE GENOMIC DNA]</scope>
</reference>
<evidence type="ECO:0000313" key="1">
    <source>
        <dbReference type="EMBL" id="KAJ0020282.1"/>
    </source>
</evidence>
<protein>
    <submittedName>
        <fullName evidence="1">Uncharacterized protein</fullName>
    </submittedName>
</protein>
<keyword evidence="2" id="KW-1185">Reference proteome</keyword>